<dbReference type="OrthoDB" id="1747301at2759"/>
<keyword evidence="2" id="KW-1185">Reference proteome</keyword>
<gene>
    <name evidence="1" type="ORF">Tsubulata_034078</name>
</gene>
<sequence>MATSDGIKPTLFTKKCIIVLIFSSEQSINIGCTVSADPSSVSDQPRLLRSSSFLSRLDLLTREIQAIPKMNDLLPGSNPIALASSIISLNKSTLHNTESSHNPTSLSIWSSGTRLARKLLQKFVVTPAHQQEEQYCISLKCMKYYPPCPVRFFLTKPFDNSKLTTEHLGMIFLSKLSRNTFGYMATLDGIKPTLFTKKCIILLIFSSEQSISIGCTVSADPSAVSDQPRLLRSSSFLSRLDLLTHEIQ</sequence>
<proteinExistence type="predicted"/>
<reference evidence="1" key="1">
    <citation type="submission" date="2022-02" db="EMBL/GenBank/DDBJ databases">
        <authorList>
            <person name="Henning P.M."/>
            <person name="McCubbin A.G."/>
            <person name="Shore J.S."/>
        </authorList>
    </citation>
    <scope>NUCLEOTIDE SEQUENCE</scope>
    <source>
        <strain evidence="1">F60SS</strain>
        <tissue evidence="1">Leaves</tissue>
    </source>
</reference>
<accession>A0A9Q0G1R5</accession>
<evidence type="ECO:0000313" key="1">
    <source>
        <dbReference type="EMBL" id="KAJ4841647.1"/>
    </source>
</evidence>
<dbReference type="Proteomes" id="UP001141552">
    <property type="component" value="Unassembled WGS sequence"/>
</dbReference>
<organism evidence="1 2">
    <name type="scientific">Turnera subulata</name>
    <dbReference type="NCBI Taxonomy" id="218843"/>
    <lineage>
        <taxon>Eukaryota</taxon>
        <taxon>Viridiplantae</taxon>
        <taxon>Streptophyta</taxon>
        <taxon>Embryophyta</taxon>
        <taxon>Tracheophyta</taxon>
        <taxon>Spermatophyta</taxon>
        <taxon>Magnoliopsida</taxon>
        <taxon>eudicotyledons</taxon>
        <taxon>Gunneridae</taxon>
        <taxon>Pentapetalae</taxon>
        <taxon>rosids</taxon>
        <taxon>fabids</taxon>
        <taxon>Malpighiales</taxon>
        <taxon>Passifloraceae</taxon>
        <taxon>Turnera</taxon>
    </lineage>
</organism>
<feature type="non-terminal residue" evidence="1">
    <location>
        <position position="248"/>
    </location>
</feature>
<comment type="caution">
    <text evidence="1">The sequence shown here is derived from an EMBL/GenBank/DDBJ whole genome shotgun (WGS) entry which is preliminary data.</text>
</comment>
<protein>
    <submittedName>
        <fullName evidence="1">Uncharacterized protein</fullName>
    </submittedName>
</protein>
<dbReference type="EMBL" id="JAKUCV010002719">
    <property type="protein sequence ID" value="KAJ4841647.1"/>
    <property type="molecule type" value="Genomic_DNA"/>
</dbReference>
<dbReference type="AlphaFoldDB" id="A0A9Q0G1R5"/>
<evidence type="ECO:0000313" key="2">
    <source>
        <dbReference type="Proteomes" id="UP001141552"/>
    </source>
</evidence>
<reference evidence="1" key="2">
    <citation type="journal article" date="2023" name="Plants (Basel)">
        <title>Annotation of the Turnera subulata (Passifloraceae) Draft Genome Reveals the S-Locus Evolved after the Divergence of Turneroideae from Passifloroideae in a Stepwise Manner.</title>
        <authorList>
            <person name="Henning P.M."/>
            <person name="Roalson E.H."/>
            <person name="Mir W."/>
            <person name="McCubbin A.G."/>
            <person name="Shore J.S."/>
        </authorList>
    </citation>
    <scope>NUCLEOTIDE SEQUENCE</scope>
    <source>
        <strain evidence="1">F60SS</strain>
    </source>
</reference>
<name>A0A9Q0G1R5_9ROSI</name>